<dbReference type="RefSeq" id="WP_013961985.1">
    <property type="nucleotide sequence ID" value="NC_015730.1"/>
</dbReference>
<evidence type="ECO:0000259" key="5">
    <source>
        <dbReference type="Pfam" id="PF04198"/>
    </source>
</evidence>
<keyword evidence="3" id="KW-0238">DNA-binding</keyword>
<gene>
    <name evidence="6" type="ordered locus">RLO149_c020830</name>
</gene>
<dbReference type="InterPro" id="IPR037171">
    <property type="entry name" value="NagB/RpiA_transferase-like"/>
</dbReference>
<evidence type="ECO:0000256" key="4">
    <source>
        <dbReference type="ARBA" id="ARBA00023163"/>
    </source>
</evidence>
<dbReference type="InterPro" id="IPR051054">
    <property type="entry name" value="SorC_transcr_regulators"/>
</dbReference>
<dbReference type="SUPFAM" id="SSF100950">
    <property type="entry name" value="NagB/RpiA/CoA transferase-like"/>
    <property type="match status" value="1"/>
</dbReference>
<dbReference type="Proteomes" id="UP000001353">
    <property type="component" value="Chromosome"/>
</dbReference>
<dbReference type="PANTHER" id="PTHR34294:SF1">
    <property type="entry name" value="TRANSCRIPTIONAL REGULATOR LSRR"/>
    <property type="match status" value="1"/>
</dbReference>
<dbReference type="eggNOG" id="COG2390">
    <property type="taxonomic scope" value="Bacteria"/>
</dbReference>
<evidence type="ECO:0000256" key="1">
    <source>
        <dbReference type="ARBA" id="ARBA00010466"/>
    </source>
</evidence>
<comment type="similarity">
    <text evidence="1">Belongs to the SorC transcriptional regulatory family.</text>
</comment>
<sequence length="337" mass="35726">MSLPAGSTGKAKSAAPDLARFPARDDALYVEAAWLYYHDGLNQNEIAARMRISRASVVNYLNEVRARDWVRVHLDSDVFRGHRLAAQLCAKYGLAEALVVPEGASDHDAAAASVARVTRAAADWLPRLLEPGDSLGVSWGATVYQMAQQVPYTPVPDLTVIQLLGSRPAALGFEAEACTSMLAHRLDGQCINLHVPLVLSSKKLRDALCEEPVVRDQLGALATCNKTVLACGTCDADAHVVRSGILSAESIARYCEKGAAGVICGRLIDAEGRPMVADVEERMIGVSLNQMRGKDMALLVAAGSGRAGPAQAAIKGGFVTHLATSTRVAKELLAMSA</sequence>
<dbReference type="InterPro" id="IPR036388">
    <property type="entry name" value="WH-like_DNA-bd_sf"/>
</dbReference>
<dbReference type="GO" id="GO:0030246">
    <property type="term" value="F:carbohydrate binding"/>
    <property type="evidence" value="ECO:0007669"/>
    <property type="project" value="InterPro"/>
</dbReference>
<dbReference type="Pfam" id="PF04198">
    <property type="entry name" value="Sugar-bind"/>
    <property type="match status" value="1"/>
</dbReference>
<keyword evidence="2" id="KW-0805">Transcription regulation</keyword>
<keyword evidence="7" id="KW-1185">Reference proteome</keyword>
<name>F7ZLK8_ROSLO</name>
<dbReference type="HOGENOM" id="CLU_054506_0_1_5"/>
<dbReference type="OrthoDB" id="9806345at2"/>
<dbReference type="InterPro" id="IPR007324">
    <property type="entry name" value="Sugar-bd_dom_put"/>
</dbReference>
<dbReference type="Gene3D" id="1.10.10.10">
    <property type="entry name" value="Winged helix-like DNA-binding domain superfamily/Winged helix DNA-binding domain"/>
    <property type="match status" value="1"/>
</dbReference>
<feature type="domain" description="Sugar-binding" evidence="5">
    <location>
        <begin position="81"/>
        <end position="334"/>
    </location>
</feature>
<evidence type="ECO:0000256" key="2">
    <source>
        <dbReference type="ARBA" id="ARBA00023015"/>
    </source>
</evidence>
<evidence type="ECO:0000313" key="7">
    <source>
        <dbReference type="Proteomes" id="UP000001353"/>
    </source>
</evidence>
<dbReference type="AlphaFoldDB" id="F7ZLK8"/>
<keyword evidence="4" id="KW-0804">Transcription</keyword>
<dbReference type="GO" id="GO:0003677">
    <property type="term" value="F:DNA binding"/>
    <property type="evidence" value="ECO:0007669"/>
    <property type="project" value="UniProtKB-KW"/>
</dbReference>
<proteinExistence type="inferred from homology"/>
<evidence type="ECO:0000256" key="3">
    <source>
        <dbReference type="ARBA" id="ARBA00023125"/>
    </source>
</evidence>
<protein>
    <submittedName>
        <fullName evidence="6">HTH-type sugar binding transcriptional regulator</fullName>
    </submittedName>
</protein>
<accession>F7ZLK8</accession>
<evidence type="ECO:0000313" key="6">
    <source>
        <dbReference type="EMBL" id="AEI94059.1"/>
    </source>
</evidence>
<dbReference type="KEGG" id="rli:RLO149_c020830"/>
<dbReference type="Gene3D" id="3.40.50.1360">
    <property type="match status" value="1"/>
</dbReference>
<reference evidence="6 7" key="1">
    <citation type="journal article" date="2011" name="BMC Genomics">
        <title>Comparative genome analysis and genome-guided physiological analysis of Roseobacter litoralis.</title>
        <authorList>
            <person name="Kalhoefer D."/>
            <person name="Thole S."/>
            <person name="Voget S."/>
            <person name="Lehmann R."/>
            <person name="Liesegang H."/>
            <person name="Wollher A."/>
            <person name="Daniel R."/>
            <person name="Simon M."/>
            <person name="Brinkhoff T."/>
        </authorList>
    </citation>
    <scope>NUCLEOTIDE SEQUENCE [LARGE SCALE GENOMIC DNA]</scope>
    <source>
        <strain evidence="7">ATCC 49566 / DSM 6996 / JCM 21268 / NBRC 15278 / OCh 149</strain>
    </source>
</reference>
<dbReference type="EMBL" id="CP002623">
    <property type="protein sequence ID" value="AEI94059.1"/>
    <property type="molecule type" value="Genomic_DNA"/>
</dbReference>
<dbReference type="STRING" id="391595.RLO149_c020830"/>
<organism evidence="6 7">
    <name type="scientific">Roseobacter litoralis (strain ATCC 49566 / DSM 6996 / JCM 21268 / NBRC 15278 / OCh 149)</name>
    <dbReference type="NCBI Taxonomy" id="391595"/>
    <lineage>
        <taxon>Bacteria</taxon>
        <taxon>Pseudomonadati</taxon>
        <taxon>Pseudomonadota</taxon>
        <taxon>Alphaproteobacteria</taxon>
        <taxon>Rhodobacterales</taxon>
        <taxon>Roseobacteraceae</taxon>
        <taxon>Roseobacter</taxon>
    </lineage>
</organism>
<dbReference type="PANTHER" id="PTHR34294">
    <property type="entry name" value="TRANSCRIPTIONAL REGULATOR-RELATED"/>
    <property type="match status" value="1"/>
</dbReference>